<proteinExistence type="inferred from homology"/>
<dbReference type="FunCoup" id="H3A2S6">
    <property type="interactions" value="383"/>
</dbReference>
<evidence type="ECO:0000259" key="9">
    <source>
        <dbReference type="PROSITE" id="PS51263"/>
    </source>
</evidence>
<organism evidence="10 11">
    <name type="scientific">Latimeria chalumnae</name>
    <name type="common">Coelacanth</name>
    <dbReference type="NCBI Taxonomy" id="7897"/>
    <lineage>
        <taxon>Eukaryota</taxon>
        <taxon>Metazoa</taxon>
        <taxon>Chordata</taxon>
        <taxon>Craniata</taxon>
        <taxon>Vertebrata</taxon>
        <taxon>Euteleostomi</taxon>
        <taxon>Coelacanthiformes</taxon>
        <taxon>Coelacanthidae</taxon>
        <taxon>Latimeria</taxon>
    </lineage>
</organism>
<evidence type="ECO:0000313" key="11">
    <source>
        <dbReference type="Proteomes" id="UP000008672"/>
    </source>
</evidence>
<accession>H3A2S6</accession>
<dbReference type="GO" id="GO:0030427">
    <property type="term" value="C:site of polarized growth"/>
    <property type="evidence" value="ECO:0007669"/>
    <property type="project" value="TreeGrafter"/>
</dbReference>
<dbReference type="Proteomes" id="UP000008672">
    <property type="component" value="Unassembled WGS sequence"/>
</dbReference>
<dbReference type="SUPFAM" id="SSF55753">
    <property type="entry name" value="Actin depolymerizing proteins"/>
    <property type="match status" value="1"/>
</dbReference>
<dbReference type="PANTHER" id="PTHR10829:SF29">
    <property type="entry name" value="COACTOSIN-LIKE PROTEIN"/>
    <property type="match status" value="1"/>
</dbReference>
<dbReference type="OrthoDB" id="20822at2759"/>
<dbReference type="FunFam" id="3.40.20.10:FF:000018">
    <property type="entry name" value="Coactosin-like 1"/>
    <property type="match status" value="1"/>
</dbReference>
<evidence type="ECO:0000256" key="5">
    <source>
        <dbReference type="ARBA" id="ARBA00038052"/>
    </source>
</evidence>
<reference evidence="10" key="3">
    <citation type="submission" date="2025-09" db="UniProtKB">
        <authorList>
            <consortium name="Ensembl"/>
        </authorList>
    </citation>
    <scope>IDENTIFICATION</scope>
</reference>
<reference evidence="10" key="2">
    <citation type="submission" date="2025-08" db="UniProtKB">
        <authorList>
            <consortium name="Ensembl"/>
        </authorList>
    </citation>
    <scope>IDENTIFICATION</scope>
</reference>
<dbReference type="SMART" id="SM00102">
    <property type="entry name" value="ADF"/>
    <property type="match status" value="1"/>
</dbReference>
<evidence type="ECO:0000256" key="4">
    <source>
        <dbReference type="ARBA" id="ARBA00023212"/>
    </source>
</evidence>
<gene>
    <name evidence="10" type="primary">COTL1</name>
</gene>
<keyword evidence="2" id="KW-0963">Cytoplasm</keyword>
<evidence type="ECO:0000256" key="6">
    <source>
        <dbReference type="ARBA" id="ARBA00058385"/>
    </source>
</evidence>
<dbReference type="HOGENOM" id="CLU_129657_1_0_1"/>
<dbReference type="OMA" id="ICEAYND"/>
<keyword evidence="3" id="KW-0009">Actin-binding</keyword>
<dbReference type="Ensembl" id="ENSLACT00000003983.2">
    <property type="protein sequence ID" value="ENSLACP00000003947.2"/>
    <property type="gene ID" value="ENSLACG00000003512.2"/>
</dbReference>
<sequence>MATTHIEKEACREAYNAVRDDNSGINWVTFIYDGSTIVPGDQGAEYEEFKSKCTDDVRLFGFVRVTTGDAMSKRVKFALITWIGDNISGMAKAKIATDKSLIKDVVQNFAKEFLVSDLKELDEEYIRQELKKAGGANYDAQQEPDQV</sequence>
<dbReference type="KEGG" id="lcm:102361555"/>
<dbReference type="GO" id="GO:0005884">
    <property type="term" value="C:actin filament"/>
    <property type="evidence" value="ECO:0007669"/>
    <property type="project" value="TreeGrafter"/>
</dbReference>
<dbReference type="RefSeq" id="XP_006006923.1">
    <property type="nucleotide sequence ID" value="XM_006006861.2"/>
</dbReference>
<dbReference type="CTD" id="23406"/>
<dbReference type="CDD" id="cd11282">
    <property type="entry name" value="ADF_coactosin_like"/>
    <property type="match status" value="1"/>
</dbReference>
<name>H3A2S6_LATCH</name>
<dbReference type="Bgee" id="ENSLACG00000003512">
    <property type="expression patterns" value="Expressed in pelvic fin and 5 other cell types or tissues"/>
</dbReference>
<dbReference type="InParanoid" id="H3A2S6"/>
<dbReference type="PROSITE" id="PS51263">
    <property type="entry name" value="ADF_H"/>
    <property type="match status" value="1"/>
</dbReference>
<dbReference type="PANTHER" id="PTHR10829">
    <property type="entry name" value="CORTACTIN AND DREBRIN"/>
    <property type="match status" value="1"/>
</dbReference>
<protein>
    <recommendedName>
        <fullName evidence="8">Coactosin-like protein</fullName>
    </recommendedName>
</protein>
<evidence type="ECO:0000256" key="2">
    <source>
        <dbReference type="ARBA" id="ARBA00022490"/>
    </source>
</evidence>
<evidence type="ECO:0000313" key="10">
    <source>
        <dbReference type="Ensembl" id="ENSLACP00000003947.2"/>
    </source>
</evidence>
<evidence type="ECO:0000256" key="8">
    <source>
        <dbReference type="ARBA" id="ARBA00068121"/>
    </source>
</evidence>
<keyword evidence="11" id="KW-1185">Reference proteome</keyword>
<comment type="subunit">
    <text evidence="7">Interacts with 5-lipoxygenase (ALOX5/5LO) in a calcium-independent manner. Binds to F-actin with a stoichiometry of 1:2.</text>
</comment>
<dbReference type="GO" id="GO:0030864">
    <property type="term" value="C:cortical actin cytoskeleton"/>
    <property type="evidence" value="ECO:0007669"/>
    <property type="project" value="TreeGrafter"/>
</dbReference>
<evidence type="ECO:0000256" key="7">
    <source>
        <dbReference type="ARBA" id="ARBA00062335"/>
    </source>
</evidence>
<dbReference type="EMBL" id="AFYH01176439">
    <property type="status" value="NOT_ANNOTATED_CDS"/>
    <property type="molecule type" value="Genomic_DNA"/>
</dbReference>
<keyword evidence="4" id="KW-0206">Cytoskeleton</keyword>
<dbReference type="GO" id="GO:0051015">
    <property type="term" value="F:actin filament binding"/>
    <property type="evidence" value="ECO:0007669"/>
    <property type="project" value="TreeGrafter"/>
</dbReference>
<dbReference type="InterPro" id="IPR029006">
    <property type="entry name" value="ADF-H/Gelsolin-like_dom_sf"/>
</dbReference>
<dbReference type="Pfam" id="PF00241">
    <property type="entry name" value="Cofilin_ADF"/>
    <property type="match status" value="1"/>
</dbReference>
<dbReference type="GeneID" id="102361555"/>
<dbReference type="GO" id="GO:0030833">
    <property type="term" value="P:regulation of actin filament polymerization"/>
    <property type="evidence" value="ECO:0007669"/>
    <property type="project" value="TreeGrafter"/>
</dbReference>
<dbReference type="GeneTree" id="ENSGT00390000012498"/>
<comment type="function">
    <text evidence="6">Binds to F-actin in a calcium-independent manner. Has no direct effect on actin depolymerization. Acts as a chaperone for ALOX5 (5LO), influencing both its stability and activity in leukotrienes synthesis.</text>
</comment>
<dbReference type="eggNOG" id="KOG3655">
    <property type="taxonomic scope" value="Eukaryota"/>
</dbReference>
<feature type="domain" description="ADF-H" evidence="9">
    <location>
        <begin position="3"/>
        <end position="131"/>
    </location>
</feature>
<dbReference type="InterPro" id="IPR002108">
    <property type="entry name" value="ADF-H"/>
</dbReference>
<evidence type="ECO:0000256" key="3">
    <source>
        <dbReference type="ARBA" id="ARBA00023203"/>
    </source>
</evidence>
<evidence type="ECO:0000256" key="1">
    <source>
        <dbReference type="ARBA" id="ARBA00004245"/>
    </source>
</evidence>
<dbReference type="AlphaFoldDB" id="H3A2S6"/>
<dbReference type="STRING" id="7897.ENSLACP00000003947"/>
<comment type="subcellular location">
    <subcellularLocation>
        <location evidence="1">Cytoplasm</location>
        <location evidence="1">Cytoskeleton</location>
    </subcellularLocation>
</comment>
<dbReference type="Gene3D" id="3.40.20.10">
    <property type="entry name" value="Severin"/>
    <property type="match status" value="1"/>
</dbReference>
<reference evidence="11" key="1">
    <citation type="submission" date="2011-08" db="EMBL/GenBank/DDBJ databases">
        <title>The draft genome of Latimeria chalumnae.</title>
        <authorList>
            <person name="Di Palma F."/>
            <person name="Alfoldi J."/>
            <person name="Johnson J."/>
            <person name="Berlin A."/>
            <person name="Gnerre S."/>
            <person name="Jaffe D."/>
            <person name="MacCallum I."/>
            <person name="Young S."/>
            <person name="Walker B.J."/>
            <person name="Lander E."/>
            <person name="Lindblad-Toh K."/>
        </authorList>
    </citation>
    <scope>NUCLEOTIDE SEQUENCE [LARGE SCALE GENOMIC DNA]</scope>
    <source>
        <strain evidence="11">Wild caught</strain>
    </source>
</reference>
<comment type="similarity">
    <text evidence="5">Belongs to the actin-binding proteins ADF family. Coactosin subfamily.</text>
</comment>